<feature type="signal peptide" evidence="1">
    <location>
        <begin position="1"/>
        <end position="22"/>
    </location>
</feature>
<evidence type="ECO:0000313" key="2">
    <source>
        <dbReference type="EMBL" id="MBI3630849.1"/>
    </source>
</evidence>
<keyword evidence="1" id="KW-0732">Signal</keyword>
<dbReference type="EMBL" id="JACQCR010000015">
    <property type="protein sequence ID" value="MBI3630849.1"/>
    <property type="molecule type" value="Genomic_DNA"/>
</dbReference>
<feature type="chain" id="PRO_5037114618" evidence="1">
    <location>
        <begin position="23"/>
        <end position="223"/>
    </location>
</feature>
<reference evidence="2" key="1">
    <citation type="submission" date="2020-07" db="EMBL/GenBank/DDBJ databases">
        <title>Huge and variable diversity of episymbiotic CPR bacteria and DPANN archaea in groundwater ecosystems.</title>
        <authorList>
            <person name="He C.Y."/>
            <person name="Keren R."/>
            <person name="Whittaker M."/>
            <person name="Farag I.F."/>
            <person name="Doudna J."/>
            <person name="Cate J.H.D."/>
            <person name="Banfield J.F."/>
        </authorList>
    </citation>
    <scope>NUCLEOTIDE SEQUENCE</scope>
    <source>
        <strain evidence="2">NC_groundwater_973_Pr1_S-0.2um_54_13</strain>
    </source>
</reference>
<feature type="non-terminal residue" evidence="2">
    <location>
        <position position="223"/>
    </location>
</feature>
<name>A0A932R0N5_9BACT</name>
<protein>
    <submittedName>
        <fullName evidence="2">Uncharacterized protein</fullName>
    </submittedName>
</protein>
<accession>A0A932R0N5</accession>
<organism evidence="2 3">
    <name type="scientific">Candidatus Sungiibacteriota bacterium</name>
    <dbReference type="NCBI Taxonomy" id="2750080"/>
    <lineage>
        <taxon>Bacteria</taxon>
        <taxon>Candidatus Sungiibacteriota</taxon>
    </lineage>
</organism>
<gene>
    <name evidence="2" type="ORF">HY221_00740</name>
</gene>
<dbReference type="Proteomes" id="UP000753196">
    <property type="component" value="Unassembled WGS sequence"/>
</dbReference>
<evidence type="ECO:0000313" key="3">
    <source>
        <dbReference type="Proteomes" id="UP000753196"/>
    </source>
</evidence>
<evidence type="ECO:0000256" key="1">
    <source>
        <dbReference type="SAM" id="SignalP"/>
    </source>
</evidence>
<sequence>MRALFACVAVLLALLPEAGSCAQDTSPAEVANVEKKTTAEKTVQVEGVPVVLFAPDGACVFEKENAADAKLLEQLQKSLGEINQMLLVFAGCHDLDDMRSGTTHPAQSDYGQVLFTLDAKNMLELSRKEFVSQTAEYYRKNIGSFEPDGKKVSEAAKALIVNKKDATLLGVVYEDSDMVQLGLVQTMKTTRGVVPIVGVITNTKAGVPIGVTMYHIATEKNSD</sequence>
<dbReference type="AlphaFoldDB" id="A0A932R0N5"/>
<proteinExistence type="predicted"/>
<comment type="caution">
    <text evidence="2">The sequence shown here is derived from an EMBL/GenBank/DDBJ whole genome shotgun (WGS) entry which is preliminary data.</text>
</comment>